<evidence type="ECO:0000313" key="4">
    <source>
        <dbReference type="Proteomes" id="UP000296216"/>
    </source>
</evidence>
<gene>
    <name evidence="3" type="ORF">APQ99_00863</name>
    <name evidence="2" type="ORF">HBSAL_00475</name>
</gene>
<evidence type="ECO:0000313" key="5">
    <source>
        <dbReference type="Proteomes" id="UP000323075"/>
    </source>
</evidence>
<reference evidence="3 5" key="2">
    <citation type="submission" date="2019-07" db="EMBL/GenBank/DDBJ databases">
        <title>Genomic Encyclopedia of Archaeal and Bacterial Type Strains, Phase II (KMG-II): from individual species to whole genera.</title>
        <authorList>
            <person name="Goeker M."/>
        </authorList>
    </citation>
    <scope>NUCLEOTIDE SEQUENCE [LARGE SCALE GENOMIC DNA]</scope>
    <source>
        <strain evidence="3 5">DSM 3754</strain>
    </source>
</reference>
<protein>
    <submittedName>
        <fullName evidence="2">Uncharacterized protein</fullName>
    </submittedName>
</protein>
<reference evidence="2" key="3">
    <citation type="journal article" name="MicrobiologyOpen">
        <title>Whole-genome comparison between the type strain of Halobacterium salinarum (DSM 3754(T)) and the laboratory strains R1 and NRC-1.</title>
        <authorList>
            <person name="Pfeiffer F."/>
            <person name="Losensky G."/>
            <person name="Marchfelder A."/>
            <person name="Habermann B."/>
            <person name="Dyall-Smith M."/>
        </authorList>
    </citation>
    <scope>NUCLEOTIDE SEQUENCE</scope>
    <source>
        <strain evidence="2">91-R6</strain>
    </source>
</reference>
<dbReference type="Proteomes" id="UP000296216">
    <property type="component" value="Chromosome"/>
</dbReference>
<dbReference type="InterPro" id="IPR055951">
    <property type="entry name" value="DUF7529"/>
</dbReference>
<evidence type="ECO:0000313" key="2">
    <source>
        <dbReference type="EMBL" id="QCC43842.1"/>
    </source>
</evidence>
<feature type="compositionally biased region" description="Low complexity" evidence="1">
    <location>
        <begin position="8"/>
        <end position="23"/>
    </location>
</feature>
<dbReference type="AlphaFoldDB" id="A0A4D6GTZ2"/>
<dbReference type="Proteomes" id="UP000323075">
    <property type="component" value="Unassembled WGS sequence"/>
</dbReference>
<accession>A0A4D6GTZ2</accession>
<feature type="region of interest" description="Disordered" evidence="1">
    <location>
        <begin position="1"/>
        <end position="23"/>
    </location>
</feature>
<dbReference type="EMBL" id="VRYN01000001">
    <property type="protein sequence ID" value="TYO82337.1"/>
    <property type="molecule type" value="Genomic_DNA"/>
</dbReference>
<dbReference type="Pfam" id="PF24373">
    <property type="entry name" value="DUF7529"/>
    <property type="match status" value="1"/>
</dbReference>
<reference evidence="2 4" key="1">
    <citation type="journal article" date="2019" name="Microbiol. Resour. Announc.">
        <title>The Genome Sequence of the Halobacterium salinarum Type Strain Is Closely Related to That of Laboratory Strains NRC-1 and R1.</title>
        <authorList>
            <person name="Pfeiffer F."/>
            <person name="Marchfelder A."/>
            <person name="Habermann B."/>
            <person name="Dyall-Smith M.L."/>
        </authorList>
    </citation>
    <scope>NUCLEOTIDE SEQUENCE [LARGE SCALE GENOMIC DNA]</scope>
    <source>
        <strain evidence="2">91-R6</strain>
        <strain evidence="4">ATCC 33171 / DSM 3754 / JCM 8978 / NBRC 102687 / NCIMB 764 / 91-R6</strain>
    </source>
</reference>
<proteinExistence type="predicted"/>
<organism evidence="2 4">
    <name type="scientific">Halobacterium salinarum (strain ATCC 33171 / DSM 3754 / JCM 8978 / NBRC 102687 / NCIMB 764 / 91-R6)</name>
    <dbReference type="NCBI Taxonomy" id="2597657"/>
    <lineage>
        <taxon>Archaea</taxon>
        <taxon>Methanobacteriati</taxon>
        <taxon>Methanobacteriota</taxon>
        <taxon>Stenosarchaea group</taxon>
        <taxon>Halobacteria</taxon>
        <taxon>Halobacteriales</taxon>
        <taxon>Halobacteriaceae</taxon>
        <taxon>Halobacterium</taxon>
    </lineage>
</organism>
<dbReference type="RefSeq" id="WP_136360949.1">
    <property type="nucleotide sequence ID" value="NZ_VRYN01000001.1"/>
</dbReference>
<dbReference type="EMBL" id="CP038631">
    <property type="protein sequence ID" value="QCC43842.1"/>
    <property type="molecule type" value="Genomic_DNA"/>
</dbReference>
<dbReference type="GeneID" id="39853969"/>
<name>A0A4D6GTZ2_HALS9</name>
<evidence type="ECO:0000256" key="1">
    <source>
        <dbReference type="SAM" id="MobiDB-lite"/>
    </source>
</evidence>
<evidence type="ECO:0000313" key="3">
    <source>
        <dbReference type="EMBL" id="TYO82337.1"/>
    </source>
</evidence>
<sequence length="171" mass="18099">MPPHDTSDAGASPSAAADPPSSWDALMDDMAAIADDYRDRGWSAHELHPGDVNVSAPTDDAAGRGGIELLVPDNEFEPVAAAFDAADGFDTTRVFRADTSGTVFFVAAVEAAATETAVLVPAYYSPPEHESFTTHLRSAAGSVRLHVRPLDERRVLTFAHDAPELLLPDGD</sequence>